<dbReference type="Proteomes" id="UP001172756">
    <property type="component" value="Unassembled WGS sequence"/>
</dbReference>
<dbReference type="AlphaFoldDB" id="A0AB35MJ18"/>
<dbReference type="InterPro" id="IPR045078">
    <property type="entry name" value="TST/MPST-like"/>
</dbReference>
<evidence type="ECO:0000256" key="3">
    <source>
        <dbReference type="RuleBase" id="RU000507"/>
    </source>
</evidence>
<evidence type="ECO:0000313" key="6">
    <source>
        <dbReference type="Proteomes" id="UP001172756"/>
    </source>
</evidence>
<dbReference type="InterPro" id="IPR001307">
    <property type="entry name" value="Thiosulphate_STrfase_CS"/>
</dbReference>
<dbReference type="SMART" id="SM00450">
    <property type="entry name" value="RHOD"/>
    <property type="match status" value="2"/>
</dbReference>
<dbReference type="RefSeq" id="WP_301160515.1">
    <property type="nucleotide sequence ID" value="NZ_JAUHQB010000006.1"/>
</dbReference>
<keyword evidence="1 3" id="KW-0808">Transferase</keyword>
<keyword evidence="2" id="KW-0677">Repeat</keyword>
<organism evidence="5 6">
    <name type="scientific">Demequina lignilytica</name>
    <dbReference type="NCBI Taxonomy" id="3051663"/>
    <lineage>
        <taxon>Bacteria</taxon>
        <taxon>Bacillati</taxon>
        <taxon>Actinomycetota</taxon>
        <taxon>Actinomycetes</taxon>
        <taxon>Micrococcales</taxon>
        <taxon>Demequinaceae</taxon>
        <taxon>Demequina</taxon>
    </lineage>
</organism>
<dbReference type="CDD" id="cd01448">
    <property type="entry name" value="TST_Repeat_1"/>
    <property type="match status" value="1"/>
</dbReference>
<proteinExistence type="predicted"/>
<evidence type="ECO:0000256" key="2">
    <source>
        <dbReference type="ARBA" id="ARBA00022737"/>
    </source>
</evidence>
<feature type="domain" description="Rhodanese" evidence="4">
    <location>
        <begin position="164"/>
        <end position="273"/>
    </location>
</feature>
<dbReference type="PROSITE" id="PS00683">
    <property type="entry name" value="RHODANESE_2"/>
    <property type="match status" value="1"/>
</dbReference>
<dbReference type="PROSITE" id="PS50206">
    <property type="entry name" value="RHODANESE_3"/>
    <property type="match status" value="2"/>
</dbReference>
<dbReference type="PANTHER" id="PTHR11364:SF27">
    <property type="entry name" value="SULFURTRANSFERASE"/>
    <property type="match status" value="1"/>
</dbReference>
<dbReference type="EMBL" id="JAUHQB010000006">
    <property type="protein sequence ID" value="MDN4483763.1"/>
    <property type="molecule type" value="Genomic_DNA"/>
</dbReference>
<dbReference type="InterPro" id="IPR036873">
    <property type="entry name" value="Rhodanese-like_dom_sf"/>
</dbReference>
<feature type="domain" description="Rhodanese" evidence="4">
    <location>
        <begin position="16"/>
        <end position="134"/>
    </location>
</feature>
<evidence type="ECO:0000256" key="1">
    <source>
        <dbReference type="ARBA" id="ARBA00022679"/>
    </source>
</evidence>
<gene>
    <name evidence="5" type="ORF">QQ002_09470</name>
</gene>
<dbReference type="Pfam" id="PF00581">
    <property type="entry name" value="Rhodanese"/>
    <property type="match status" value="2"/>
</dbReference>
<name>A0AB35MJ18_9MICO</name>
<sequence length="276" mass="29146">MPVLVSAADLAEELAGPRPPRLLDVRWTLTRPDGRDDHAAGHLPGAVYVDLDTELASIGDPRRGRHPLPTREAFQQAARRWGLRQDDAVVVYDDGPSFGAARAWWLLRHAGVADVRILDGGLAAWTAAGGSLEAGAVTVEPGDIALDWDRMPVTDADGAAVWPERGILLDARAAERFRGEVEPMDPVAGHITGAVNAPTAANSAADGTFLTAGDLSARFARLGVDDATRVAVYCGSGVTAAHQIAALEIAGIRASLYPGSWSEWSNDPRRPAATGR</sequence>
<dbReference type="CDD" id="cd01449">
    <property type="entry name" value="TST_Repeat_2"/>
    <property type="match status" value="1"/>
</dbReference>
<dbReference type="GO" id="GO:0004792">
    <property type="term" value="F:thiosulfate-cyanide sulfurtransferase activity"/>
    <property type="evidence" value="ECO:0007669"/>
    <property type="project" value="InterPro"/>
</dbReference>
<dbReference type="SUPFAM" id="SSF52821">
    <property type="entry name" value="Rhodanese/Cell cycle control phosphatase"/>
    <property type="match status" value="2"/>
</dbReference>
<dbReference type="InterPro" id="IPR001763">
    <property type="entry name" value="Rhodanese-like_dom"/>
</dbReference>
<evidence type="ECO:0000313" key="5">
    <source>
        <dbReference type="EMBL" id="MDN4483763.1"/>
    </source>
</evidence>
<evidence type="ECO:0000259" key="4">
    <source>
        <dbReference type="PROSITE" id="PS50206"/>
    </source>
</evidence>
<protein>
    <recommendedName>
        <fullName evidence="3">Sulfurtransferase</fullName>
    </recommendedName>
</protein>
<dbReference type="Gene3D" id="3.40.250.10">
    <property type="entry name" value="Rhodanese-like domain"/>
    <property type="match status" value="2"/>
</dbReference>
<comment type="caution">
    <text evidence="5">The sequence shown here is derived from an EMBL/GenBank/DDBJ whole genome shotgun (WGS) entry which is preliminary data.</text>
</comment>
<dbReference type="PANTHER" id="PTHR11364">
    <property type="entry name" value="THIOSULFATE SULFERTANSFERASE"/>
    <property type="match status" value="1"/>
</dbReference>
<accession>A0AB35MJ18</accession>
<reference evidence="5 6" key="1">
    <citation type="submission" date="2023-06" db="EMBL/GenBank/DDBJ databases">
        <title>SYSU T0a273.</title>
        <authorList>
            <person name="Gao L."/>
            <person name="Fang B.-Z."/>
            <person name="Li W.-J."/>
        </authorList>
    </citation>
    <scope>NUCLEOTIDE SEQUENCE [LARGE SCALE GENOMIC DNA]</scope>
    <source>
        <strain evidence="5 6">SYSU T0a273</strain>
    </source>
</reference>